<dbReference type="Pfam" id="PF21948">
    <property type="entry name" value="LplA-B_cat"/>
    <property type="match status" value="1"/>
</dbReference>
<reference evidence="3" key="2">
    <citation type="submission" date="2021-09" db="EMBL/GenBank/DDBJ databases">
        <authorList>
            <person name="Gilroy R."/>
        </authorList>
    </citation>
    <scope>NUCLEOTIDE SEQUENCE</scope>
    <source>
        <strain evidence="3">4100</strain>
    </source>
</reference>
<organism evidence="3 4">
    <name type="scientific">Candidatus Amulumruptor caecigallinarius</name>
    <dbReference type="NCBI Taxonomy" id="2109911"/>
    <lineage>
        <taxon>Bacteria</taxon>
        <taxon>Pseudomonadati</taxon>
        <taxon>Bacteroidota</taxon>
        <taxon>Bacteroidia</taxon>
        <taxon>Bacteroidales</taxon>
        <taxon>Muribaculaceae</taxon>
        <taxon>Candidatus Amulumruptor</taxon>
    </lineage>
</organism>
<dbReference type="SUPFAM" id="SSF55681">
    <property type="entry name" value="Class II aaRS and biotin synthetases"/>
    <property type="match status" value="1"/>
</dbReference>
<dbReference type="Proteomes" id="UP000711407">
    <property type="component" value="Unassembled WGS sequence"/>
</dbReference>
<accession>A0A921JHN7</accession>
<reference evidence="3" key="1">
    <citation type="journal article" date="2021" name="PeerJ">
        <title>Extensive microbial diversity within the chicken gut microbiome revealed by metagenomics and culture.</title>
        <authorList>
            <person name="Gilroy R."/>
            <person name="Ravi A."/>
            <person name="Getino M."/>
            <person name="Pursley I."/>
            <person name="Horton D.L."/>
            <person name="Alikhan N.F."/>
            <person name="Baker D."/>
            <person name="Gharbi K."/>
            <person name="Hall N."/>
            <person name="Watson M."/>
            <person name="Adriaenssens E.M."/>
            <person name="Foster-Nyarko E."/>
            <person name="Jarju S."/>
            <person name="Secka A."/>
            <person name="Antonio M."/>
            <person name="Oren A."/>
            <person name="Chaudhuri R.R."/>
            <person name="La Ragione R."/>
            <person name="Hildebrand F."/>
            <person name="Pallen M.J."/>
        </authorList>
    </citation>
    <scope>NUCLEOTIDE SEQUENCE</scope>
    <source>
        <strain evidence="3">4100</strain>
    </source>
</reference>
<dbReference type="InterPro" id="IPR045864">
    <property type="entry name" value="aa-tRNA-synth_II/BPL/LPL"/>
</dbReference>
<comment type="pathway">
    <text evidence="1">Protein modification; protein lipoylation via exogenous pathway; protein N(6)-(lipoyl)lysine from lipoate: step 2/2.</text>
</comment>
<evidence type="ECO:0000256" key="1">
    <source>
        <dbReference type="ARBA" id="ARBA00005085"/>
    </source>
</evidence>
<dbReference type="CDD" id="cd16443">
    <property type="entry name" value="LplA"/>
    <property type="match status" value="1"/>
</dbReference>
<feature type="domain" description="BPL/LPL catalytic" evidence="2">
    <location>
        <begin position="30"/>
        <end position="209"/>
    </location>
</feature>
<dbReference type="PROSITE" id="PS51733">
    <property type="entry name" value="BPL_LPL_CATALYTIC"/>
    <property type="match status" value="1"/>
</dbReference>
<keyword evidence="3" id="KW-0436">Ligase</keyword>
<gene>
    <name evidence="3" type="ORF">K8V47_01960</name>
</gene>
<dbReference type="EMBL" id="DYXT01000016">
    <property type="protein sequence ID" value="HJE38517.1"/>
    <property type="molecule type" value="Genomic_DNA"/>
</dbReference>
<dbReference type="AlphaFoldDB" id="A0A921JHN7"/>
<dbReference type="Gene3D" id="3.30.930.10">
    <property type="entry name" value="Bira Bifunctional Protein, Domain 2"/>
    <property type="match status" value="1"/>
</dbReference>
<dbReference type="GO" id="GO:0016874">
    <property type="term" value="F:ligase activity"/>
    <property type="evidence" value="ECO:0007669"/>
    <property type="project" value="UniProtKB-KW"/>
</dbReference>
<evidence type="ECO:0000313" key="3">
    <source>
        <dbReference type="EMBL" id="HJE38517.1"/>
    </source>
</evidence>
<proteinExistence type="predicted"/>
<name>A0A921JHN7_9BACT</name>
<dbReference type="GO" id="GO:0017118">
    <property type="term" value="F:lipoyltransferase activity"/>
    <property type="evidence" value="ECO:0007669"/>
    <property type="project" value="TreeGrafter"/>
</dbReference>
<protein>
    <submittedName>
        <fullName evidence="3">Lipoate--protein ligase family protein</fullName>
    </submittedName>
</protein>
<dbReference type="GO" id="GO:0009249">
    <property type="term" value="P:protein lipoylation"/>
    <property type="evidence" value="ECO:0007669"/>
    <property type="project" value="InterPro"/>
</dbReference>
<dbReference type="InterPro" id="IPR004143">
    <property type="entry name" value="BPL_LPL_catalytic"/>
</dbReference>
<evidence type="ECO:0000313" key="4">
    <source>
        <dbReference type="Proteomes" id="UP000711407"/>
    </source>
</evidence>
<dbReference type="InterPro" id="IPR004562">
    <property type="entry name" value="LipoylTrfase_LipoateP_Ligase"/>
</dbReference>
<comment type="caution">
    <text evidence="3">The sequence shown here is derived from an EMBL/GenBank/DDBJ whole genome shotgun (WGS) entry which is preliminary data.</text>
</comment>
<dbReference type="PANTHER" id="PTHR12561:SF3">
    <property type="entry name" value="LIPOYLTRANSFERASE 1, MITOCHONDRIAL"/>
    <property type="match status" value="1"/>
</dbReference>
<evidence type="ECO:0000259" key="2">
    <source>
        <dbReference type="PROSITE" id="PS51733"/>
    </source>
</evidence>
<sequence length="310" mass="34767">MITRLKLDDDSPRPLAFYLAAEEWAAADVVSDDDYFMTWRVGPTVIIGRHQSLEDEVDTAYCRSHGIDIVRRKSGGGAVYADMNNIMFSYIAFPKPGESIHDTFCRFTAKTAHLMQSLGVDALVSGRNDLTVDGCKVSGYSYLAGQRRHIIHGTLLYDVDVEVMGRALTPQRAKLESHGVASVRSRVTSLGRYLDMPVGEFRRLAEERLSDSVRLVTPAEEAEIRAIESSYYRQGWLEGRRHVAERHRCRVPGDGWLTFSVARDRSDMVESVTVTGDAMTPVDLSQVLTCDLRGRKADAREISRRLAEIH</sequence>
<dbReference type="PANTHER" id="PTHR12561">
    <property type="entry name" value="LIPOATE-PROTEIN LIGASE"/>
    <property type="match status" value="1"/>
</dbReference>
<dbReference type="GO" id="GO:0005737">
    <property type="term" value="C:cytoplasm"/>
    <property type="evidence" value="ECO:0007669"/>
    <property type="project" value="TreeGrafter"/>
</dbReference>